<proteinExistence type="predicted"/>
<dbReference type="Gene3D" id="3.30.40.220">
    <property type="match status" value="1"/>
</dbReference>
<protein>
    <submittedName>
        <fullName evidence="1">Uncharacterized protein</fullName>
    </submittedName>
</protein>
<name>A0A0F8X841_9ZZZZ</name>
<accession>A0A0F8X841</accession>
<dbReference type="AlphaFoldDB" id="A0A0F8X841"/>
<sequence length="169" mass="19976">MIVNRKKEKPSTEKTHHIYINDKIYHYSDSDKKRFDSNALDNYRRRAKKLSVPYTLTAESLRDWWLTTPDVCTYCDSTVTEYLKMSMFIMQYTGNAPTIIRFKNAFNLPNHQSIAFMTKDRIDNSKGYTIDNLCKACWLCNYLRGRNFTSDEWKLIAPMIMKKLKAVCL</sequence>
<evidence type="ECO:0000313" key="1">
    <source>
        <dbReference type="EMBL" id="KKK64978.1"/>
    </source>
</evidence>
<gene>
    <name evidence="1" type="ORF">LCGC14_2978780</name>
</gene>
<reference evidence="1" key="1">
    <citation type="journal article" date="2015" name="Nature">
        <title>Complex archaea that bridge the gap between prokaryotes and eukaryotes.</title>
        <authorList>
            <person name="Spang A."/>
            <person name="Saw J.H."/>
            <person name="Jorgensen S.L."/>
            <person name="Zaremba-Niedzwiedzka K."/>
            <person name="Martijn J."/>
            <person name="Lind A.E."/>
            <person name="van Eijk R."/>
            <person name="Schleper C."/>
            <person name="Guy L."/>
            <person name="Ettema T.J."/>
        </authorList>
    </citation>
    <scope>NUCLEOTIDE SEQUENCE</scope>
</reference>
<dbReference type="EMBL" id="LAZR01060778">
    <property type="protein sequence ID" value="KKK64978.1"/>
    <property type="molecule type" value="Genomic_DNA"/>
</dbReference>
<organism evidence="1">
    <name type="scientific">marine sediment metagenome</name>
    <dbReference type="NCBI Taxonomy" id="412755"/>
    <lineage>
        <taxon>unclassified sequences</taxon>
        <taxon>metagenomes</taxon>
        <taxon>ecological metagenomes</taxon>
    </lineage>
</organism>
<comment type="caution">
    <text evidence="1">The sequence shown here is derived from an EMBL/GenBank/DDBJ whole genome shotgun (WGS) entry which is preliminary data.</text>
</comment>